<evidence type="ECO:0000313" key="3">
    <source>
        <dbReference type="EMBL" id="PHM37577.1"/>
    </source>
</evidence>
<dbReference type="SUPFAM" id="SSF53067">
    <property type="entry name" value="Actin-like ATPase domain"/>
    <property type="match status" value="2"/>
</dbReference>
<name>A0A1I3V6L5_9GAMM</name>
<dbReference type="InterPro" id="IPR048345">
    <property type="entry name" value="ParM_C"/>
</dbReference>
<reference evidence="3 6" key="3">
    <citation type="journal article" date="2017" name="Nat. Microbiol.">
        <title>Natural product diversity associated with the nematode symbionts Photorhabdus and Xenorhabdus.</title>
        <authorList>
            <person name="Tobias N.J."/>
            <person name="Wolff H."/>
            <person name="Djahanschiri B."/>
            <person name="Grundmann F."/>
            <person name="Kronenwerth M."/>
            <person name="Shi Y.M."/>
            <person name="Simonyi S."/>
            <person name="Grun P."/>
            <person name="Shapiro-Ilan D."/>
            <person name="Pidot S.J."/>
            <person name="Stinear T.P."/>
            <person name="Ebersberger I."/>
            <person name="Bode H.B."/>
        </authorList>
    </citation>
    <scope>NUCLEOTIDE SEQUENCE [LARGE SCALE GENOMIC DNA]</scope>
    <source>
        <strain evidence="3 6">DSM 17908</strain>
    </source>
</reference>
<dbReference type="Pfam" id="PF21523">
    <property type="entry name" value="ParM_N"/>
    <property type="match status" value="1"/>
</dbReference>
<accession>A0A1I3V6L5</accession>
<dbReference type="EMBL" id="NITY01000020">
    <property type="protein sequence ID" value="PHM37577.1"/>
    <property type="molecule type" value="Genomic_DNA"/>
</dbReference>
<dbReference type="RefSeq" id="WP_092512861.1">
    <property type="nucleotide sequence ID" value="NZ_CAWNQB010000013.1"/>
</dbReference>
<dbReference type="AlphaFoldDB" id="A0A1I3V6L5"/>
<evidence type="ECO:0000259" key="2">
    <source>
        <dbReference type="Pfam" id="PF21523"/>
    </source>
</evidence>
<reference evidence="4" key="2">
    <citation type="submission" date="2016-10" db="EMBL/GenBank/DDBJ databases">
        <authorList>
            <person name="de Groot N.N."/>
        </authorList>
    </citation>
    <scope>NUCLEOTIDE SEQUENCE [LARGE SCALE GENOMIC DNA]</scope>
    <source>
        <strain evidence="4">DSM 17908</strain>
    </source>
</reference>
<dbReference type="Proteomes" id="UP000224607">
    <property type="component" value="Unassembled WGS sequence"/>
</dbReference>
<organism evidence="4 5">
    <name type="scientific">Xenorhabdus mauleonii</name>
    <dbReference type="NCBI Taxonomy" id="351675"/>
    <lineage>
        <taxon>Bacteria</taxon>
        <taxon>Pseudomonadati</taxon>
        <taxon>Pseudomonadota</taxon>
        <taxon>Gammaproteobacteria</taxon>
        <taxon>Enterobacterales</taxon>
        <taxon>Morganellaceae</taxon>
        <taxon>Xenorhabdus</taxon>
    </lineage>
</organism>
<dbReference type="CDD" id="cd24022">
    <property type="entry name" value="ASKHA_NBD_ParM_R1-like"/>
    <property type="match status" value="1"/>
</dbReference>
<dbReference type="Gene3D" id="3.30.420.40">
    <property type="match status" value="2"/>
</dbReference>
<dbReference type="EMBL" id="FORG01000019">
    <property type="protein sequence ID" value="SFJ91204.1"/>
    <property type="molecule type" value="Genomic_DNA"/>
</dbReference>
<feature type="domain" description="Plasmid segregation protein ParM/StbA N-terminal" evidence="1">
    <location>
        <begin position="7"/>
        <end position="157"/>
    </location>
</feature>
<gene>
    <name evidence="3" type="primary">parM</name>
    <name evidence="4" type="ORF">SAMN05421680_11983</name>
    <name evidence="3" type="ORF">Xmau_03793</name>
</gene>
<sequence>MNSTLAFFCDDGSTSTKLAWFDNGALKTLVIENGFIEQWSNSFTQKAFNYILDEEKYSYSPFDENIVKTTNINYQYRPINTVGIQHALQCSGIKPQKVNLIVTLPITEYYTSDAQINDANIERKIRNVKRKITMQDNAPVFTFAEITVMPESIPAVAPILTPELVGEHDMTLVVDLGGTTLDCGLIRGRFESVVRTTGDAKLGAGAIIKEVQLKLFNSNTPSNYNHTDTLIRNILSGKEWEHKINDKGQISVIKQTLEQAIKKTSRKVIEHIEENYSQFHRIYITGGGAEFIFDELSKRWTSQGVAVQKLNEPQIALVKAISQLSE</sequence>
<keyword evidence="6" id="KW-1185">Reference proteome</keyword>
<dbReference type="InterPro" id="IPR009440">
    <property type="entry name" value="ParM/StbA_N"/>
</dbReference>
<evidence type="ECO:0000259" key="1">
    <source>
        <dbReference type="Pfam" id="PF06406"/>
    </source>
</evidence>
<dbReference type="InterPro" id="IPR056367">
    <property type="entry name" value="ASKHA_NBD_ParM_R1-like"/>
</dbReference>
<proteinExistence type="predicted"/>
<dbReference type="Proteomes" id="UP000198919">
    <property type="component" value="Unassembled WGS sequence"/>
</dbReference>
<protein>
    <submittedName>
        <fullName evidence="4">Plasmid segregation actin-type ATPase ParM</fullName>
    </submittedName>
    <submittedName>
        <fullName evidence="3">Plasmid segregation protein ParM</fullName>
    </submittedName>
</protein>
<evidence type="ECO:0000313" key="5">
    <source>
        <dbReference type="Proteomes" id="UP000198919"/>
    </source>
</evidence>
<dbReference type="InterPro" id="IPR043129">
    <property type="entry name" value="ATPase_NBD"/>
</dbReference>
<dbReference type="STRING" id="351675.SAMN05421680_11983"/>
<dbReference type="Pfam" id="PF06406">
    <property type="entry name" value="StbA_N"/>
    <property type="match status" value="1"/>
</dbReference>
<evidence type="ECO:0000313" key="4">
    <source>
        <dbReference type="EMBL" id="SFJ91204.1"/>
    </source>
</evidence>
<dbReference type="OrthoDB" id="5857832at2"/>
<feature type="domain" description="Plasmid segregation protein ParM C-terminal" evidence="2">
    <location>
        <begin position="167"/>
        <end position="322"/>
    </location>
</feature>
<evidence type="ECO:0000313" key="6">
    <source>
        <dbReference type="Proteomes" id="UP000224607"/>
    </source>
</evidence>
<reference evidence="5" key="1">
    <citation type="submission" date="2016-10" db="EMBL/GenBank/DDBJ databases">
        <authorList>
            <person name="Varghese N."/>
            <person name="Submissions S."/>
        </authorList>
    </citation>
    <scope>NUCLEOTIDE SEQUENCE [LARGE SCALE GENOMIC DNA]</scope>
    <source>
        <strain evidence="5">DSM 17908</strain>
    </source>
</reference>